<evidence type="ECO:0000313" key="2">
    <source>
        <dbReference type="Proteomes" id="UP000319502"/>
    </source>
</evidence>
<proteinExistence type="predicted"/>
<reference evidence="1 2" key="1">
    <citation type="submission" date="2019-07" db="EMBL/GenBank/DDBJ databases">
        <title>The pathways for chlorine oxyanion respiration interact through the shared metabolite chlorate.</title>
        <authorList>
            <person name="Barnum T.P."/>
            <person name="Cheng Y."/>
            <person name="Hill K.A."/>
            <person name="Lucas L.N."/>
            <person name="Carlson H.K."/>
            <person name="Coates J.D."/>
        </authorList>
    </citation>
    <scope>NUCLEOTIDE SEQUENCE [LARGE SCALE GENOMIC DNA]</scope>
    <source>
        <strain evidence="1 2">SFB-3</strain>
    </source>
</reference>
<dbReference type="AlphaFoldDB" id="A0A557QM17"/>
<gene>
    <name evidence="1" type="ORF">FHP91_14235</name>
</gene>
<protein>
    <submittedName>
        <fullName evidence="1">Uncharacterized protein</fullName>
    </submittedName>
</protein>
<name>A0A557QM17_9RHOO</name>
<keyword evidence="2" id="KW-1185">Reference proteome</keyword>
<organism evidence="1 2">
    <name type="scientific">Denitromonas halophila</name>
    <dbReference type="NCBI Taxonomy" id="1629404"/>
    <lineage>
        <taxon>Bacteria</taxon>
        <taxon>Pseudomonadati</taxon>
        <taxon>Pseudomonadota</taxon>
        <taxon>Betaproteobacteria</taxon>
        <taxon>Rhodocyclales</taxon>
        <taxon>Zoogloeaceae</taxon>
        <taxon>Denitromonas</taxon>
    </lineage>
</organism>
<dbReference type="EMBL" id="VMNK01000014">
    <property type="protein sequence ID" value="TVO53941.1"/>
    <property type="molecule type" value="Genomic_DNA"/>
</dbReference>
<dbReference type="RefSeq" id="WP_144310221.1">
    <property type="nucleotide sequence ID" value="NZ_VMNK01000014.1"/>
</dbReference>
<sequence length="227" mass="24163">MTRSKARLLVQFEFDLDVPDSFAALDAAALQKQLTLALGDTVFAGMRTVSSKQLSKADIQVEAYRHRVEANRVDAPSIDAALLARIAPHLTDLEVQQLSVRAAAKAPTGADALRAYLRRQALAVANDYRLVPCAVQAAMSNGAMVTLGAKLNLTNGGVLVDEAHRKTRLKSDQPTVNVTLGEPQIILPAKLSGHTLSGPVLAVDVTHMAPHRDALQSAWAATQCVSG</sequence>
<comment type="caution">
    <text evidence="1">The sequence shown here is derived from an EMBL/GenBank/DDBJ whole genome shotgun (WGS) entry which is preliminary data.</text>
</comment>
<evidence type="ECO:0000313" key="1">
    <source>
        <dbReference type="EMBL" id="TVO53941.1"/>
    </source>
</evidence>
<accession>A0A557QM17</accession>
<dbReference type="Proteomes" id="UP000319502">
    <property type="component" value="Unassembled WGS sequence"/>
</dbReference>
<dbReference type="OrthoDB" id="5294704at2"/>